<dbReference type="RefSeq" id="WP_211429614.1">
    <property type="nucleotide sequence ID" value="NZ_CP072648.1"/>
</dbReference>
<evidence type="ECO:0000259" key="1">
    <source>
        <dbReference type="Pfam" id="PF25778"/>
    </source>
</evidence>
<sequence length="928" mass="98288">MKRFLHQYRLRRWIALLAVPPVALAFAPFIAQADRHLPKPTRPTPQPAVRHVLSTPAENQSSRLLFEENRGQHAGPVRYKMFGGSVFLTDRAEACMLVEAGREPLWRPTGKAAQNPLWRKVPTSRPVYRALRMQPVERETGQPIPPAASEGLARSPIKLAYCKGERTQWRSHVPLYRQVVYHNVYAGIDLVYYPKDERLTYDFRVSPGADPNAICLSFDGADRLALDREGNLQCLVGQQTVVMQKPTLYQEVAGERRIVSGRFVVDGNRVAFEVGAYDRNLALVIDPVLPFYSTFLGGDQDDEAVGVAVGRIFNRGATTSGTVFSSPNTIPVFVAGTTFSPSFPVPVGSGPNANNPLSTSDVDIVVARFEFRADGSVPTNLPDLGPARRFAPWNNFANGSNSSFTYDDRGAENGLAAVIIYGGSGDDVCTGASVNALSSGVEQVDGSYFRPQIGPVVVGYTTSSNFPTGRQALGSGTPTTFQAAFGGGNADAFAMVFPFCLDPLADNITSSPSSPVAYATYIGGSGDDVAWACAAEQRGTDDFQFVVGGDTTGNLPVGSASPPLFDGTYGGGDADGFLGRFNPEINTSSGQRRYLTYFGGNDYDTVSGISVFISSGPRVGVTGLTFSDPETDFINGSSNAVSSSLSGATRNGTSDAFVAVFRETTGPMRDFSTYLGGAADDWGTGIQVRRRVVDMETRYVVHVAGLTTSTTTGVGVAGTGALSTSNKGGRDAFVAQIRWDGGPVLTTRTLQYFGYLGDAGDDDALTLATSNTAGPANSIVYVGGISEGPSLTLFAPVGVIPGLPNFADDLLYPAGGMGVPTSRGFLARISSVNEGGTNLPATLHNLVNVGGRDFITGGQPIQVVYSIAPYLVAPVSENGGVLFFAGASNATNVLPSSPPAPYDVFQPARANNTSDRKDAYLGSVRLTP</sequence>
<feature type="domain" description="DUF7948" evidence="1">
    <location>
        <begin position="66"/>
        <end position="288"/>
    </location>
</feature>
<name>A0ABX8BAM4_9BACT</name>
<dbReference type="Proteomes" id="UP000676506">
    <property type="component" value="Chromosome 1"/>
</dbReference>
<accession>A0ABX8BAM4</accession>
<reference evidence="2 3" key="1">
    <citation type="submission" date="2021-03" db="EMBL/GenBank/DDBJ databases">
        <title>Genomic and phenotypic characterization of Chloracidobacterium isolates provides evidence for multiple species.</title>
        <authorList>
            <person name="Saini M.K."/>
            <person name="Costas A.M.G."/>
            <person name="Tank M."/>
            <person name="Bryant D.A."/>
        </authorList>
    </citation>
    <scope>NUCLEOTIDE SEQUENCE [LARGE SCALE GENOMIC DNA]</scope>
    <source>
        <strain evidence="2 3">BV2-C</strain>
    </source>
</reference>
<evidence type="ECO:0000313" key="3">
    <source>
        <dbReference type="Proteomes" id="UP000676506"/>
    </source>
</evidence>
<proteinExistence type="predicted"/>
<protein>
    <recommendedName>
        <fullName evidence="1">DUF7948 domain-containing protein</fullName>
    </recommendedName>
</protein>
<keyword evidence="3" id="KW-1185">Reference proteome</keyword>
<evidence type="ECO:0000313" key="2">
    <source>
        <dbReference type="EMBL" id="QUW03724.1"/>
    </source>
</evidence>
<dbReference type="InterPro" id="IPR057708">
    <property type="entry name" value="DUF7948"/>
</dbReference>
<organism evidence="2 3">
    <name type="scientific">Chloracidobacterium validum</name>
    <dbReference type="NCBI Taxonomy" id="2821543"/>
    <lineage>
        <taxon>Bacteria</taxon>
        <taxon>Pseudomonadati</taxon>
        <taxon>Acidobacteriota</taxon>
        <taxon>Terriglobia</taxon>
        <taxon>Terriglobales</taxon>
        <taxon>Acidobacteriaceae</taxon>
        <taxon>Chloracidobacterium</taxon>
    </lineage>
</organism>
<gene>
    <name evidence="2" type="ORF">J8C06_04635</name>
</gene>
<dbReference type="Pfam" id="PF25778">
    <property type="entry name" value="DUF7948"/>
    <property type="match status" value="1"/>
</dbReference>
<dbReference type="EMBL" id="CP072648">
    <property type="protein sequence ID" value="QUW03724.1"/>
    <property type="molecule type" value="Genomic_DNA"/>
</dbReference>